<feature type="compositionally biased region" description="Basic and acidic residues" evidence="1">
    <location>
        <begin position="142"/>
        <end position="159"/>
    </location>
</feature>
<feature type="compositionally biased region" description="Low complexity" evidence="1">
    <location>
        <begin position="277"/>
        <end position="290"/>
    </location>
</feature>
<feature type="compositionally biased region" description="Basic and acidic residues" evidence="1">
    <location>
        <begin position="223"/>
        <end position="255"/>
    </location>
</feature>
<evidence type="ECO:0000256" key="1">
    <source>
        <dbReference type="SAM" id="MobiDB-lite"/>
    </source>
</evidence>
<protein>
    <submittedName>
        <fullName evidence="3">Uncharacterized protein</fullName>
    </submittedName>
</protein>
<keyword evidence="2" id="KW-1185">Reference proteome</keyword>
<feature type="compositionally biased region" description="Polar residues" evidence="1">
    <location>
        <begin position="201"/>
        <end position="210"/>
    </location>
</feature>
<accession>A0A915BEE3</accession>
<evidence type="ECO:0000313" key="2">
    <source>
        <dbReference type="Proteomes" id="UP000887569"/>
    </source>
</evidence>
<proteinExistence type="predicted"/>
<organism evidence="2 3">
    <name type="scientific">Parascaris univalens</name>
    <name type="common">Nematode worm</name>
    <dbReference type="NCBI Taxonomy" id="6257"/>
    <lineage>
        <taxon>Eukaryota</taxon>
        <taxon>Metazoa</taxon>
        <taxon>Ecdysozoa</taxon>
        <taxon>Nematoda</taxon>
        <taxon>Chromadorea</taxon>
        <taxon>Rhabditida</taxon>
        <taxon>Spirurina</taxon>
        <taxon>Ascaridomorpha</taxon>
        <taxon>Ascaridoidea</taxon>
        <taxon>Ascarididae</taxon>
        <taxon>Parascaris</taxon>
    </lineage>
</organism>
<dbReference type="WBParaSite" id="PgR036_g085_t02">
    <property type="protein sequence ID" value="PgR036_g085_t02"/>
    <property type="gene ID" value="PgR036_g085"/>
</dbReference>
<name>A0A915BEE3_PARUN</name>
<feature type="compositionally biased region" description="Polar residues" evidence="1">
    <location>
        <begin position="307"/>
        <end position="336"/>
    </location>
</feature>
<dbReference type="AlphaFoldDB" id="A0A915BEE3"/>
<reference evidence="3" key="1">
    <citation type="submission" date="2022-11" db="UniProtKB">
        <authorList>
            <consortium name="WormBaseParasite"/>
        </authorList>
    </citation>
    <scope>IDENTIFICATION</scope>
</reference>
<feature type="compositionally biased region" description="Basic and acidic residues" evidence="1">
    <location>
        <begin position="83"/>
        <end position="93"/>
    </location>
</feature>
<feature type="compositionally biased region" description="Basic and acidic residues" evidence="1">
    <location>
        <begin position="291"/>
        <end position="304"/>
    </location>
</feature>
<feature type="region of interest" description="Disordered" evidence="1">
    <location>
        <begin position="26"/>
        <end position="344"/>
    </location>
</feature>
<evidence type="ECO:0000313" key="3">
    <source>
        <dbReference type="WBParaSite" id="PgR036_g085_t02"/>
    </source>
</evidence>
<feature type="compositionally biased region" description="Polar residues" evidence="1">
    <location>
        <begin position="160"/>
        <end position="180"/>
    </location>
</feature>
<feature type="compositionally biased region" description="Basic and acidic residues" evidence="1">
    <location>
        <begin position="26"/>
        <end position="45"/>
    </location>
</feature>
<sequence>MNEKSEKVRSKEDEEALDRKIAEIRKRNELIARRKEEVDKDRETFASETGELLQSPSKEAQKVRPHTDPLAGNEKPAPTKNTKGKEWDREWDAGKTSADTWKENVPEMGRSLRGGYGGHSLWSSQQRGRGRGRGRGTPRSEFALHDDRSEPKSKPERRITTPTDASHTAVSVANDTTQKNKATEKKQQQGSAPQSEKPHNIQHQRYSVQSADRRKSASQSQHTIKDDAKTKKDGEKRLSKNDVMKNSPEKSERIQGRGAAVGANRMGRGAHTERVTTTKNNSSKTTGSSKRITEKKGATHDKLDTVAISNVKSSSKQANNNGKQQRPSRQTPPTENGKSKVEEREIVKQVLDQIVQQIA</sequence>
<dbReference type="Proteomes" id="UP000887569">
    <property type="component" value="Unplaced"/>
</dbReference>